<organism evidence="5 6">
    <name type="scientific">Trichogramma brassicae</name>
    <dbReference type="NCBI Taxonomy" id="86971"/>
    <lineage>
        <taxon>Eukaryota</taxon>
        <taxon>Metazoa</taxon>
        <taxon>Ecdysozoa</taxon>
        <taxon>Arthropoda</taxon>
        <taxon>Hexapoda</taxon>
        <taxon>Insecta</taxon>
        <taxon>Pterygota</taxon>
        <taxon>Neoptera</taxon>
        <taxon>Endopterygota</taxon>
        <taxon>Hymenoptera</taxon>
        <taxon>Apocrita</taxon>
        <taxon>Proctotrupomorpha</taxon>
        <taxon>Chalcidoidea</taxon>
        <taxon>Trichogrammatidae</taxon>
        <taxon>Trichogramma</taxon>
    </lineage>
</organism>
<dbReference type="InterPro" id="IPR007588">
    <property type="entry name" value="Znf_FLYWCH"/>
</dbReference>
<keyword evidence="3" id="KW-0862">Zinc</keyword>
<dbReference type="OrthoDB" id="7788516at2759"/>
<proteinExistence type="predicted"/>
<name>A0A6H5IB86_9HYME</name>
<evidence type="ECO:0000256" key="3">
    <source>
        <dbReference type="ARBA" id="ARBA00022833"/>
    </source>
</evidence>
<feature type="domain" description="FLYWCH-type" evidence="4">
    <location>
        <begin position="9"/>
        <end position="54"/>
    </location>
</feature>
<dbReference type="Pfam" id="PF04500">
    <property type="entry name" value="FLYWCH"/>
    <property type="match status" value="1"/>
</dbReference>
<dbReference type="Gene3D" id="2.20.25.240">
    <property type="match status" value="1"/>
</dbReference>
<sequence length="225" mass="25439">MEIIKSGKSSFLHIDGYIYYKHSNGRNTTRYWRCQKVDSCRARATTTGDAESLTLKLGGLSQDHPTHAPNREAVAALNEQADVESMIRQMNLGQRIKKLPEAKRQIAEERILNIVSTYQQHVKNHAVRLFRCWWLVAALMASWLLDSSAAGLFGCWAVRLLMLGVVSLGSYTPERGRVHSSPVRDTRVHKLICRDYLARPILCTENARINHERSAVTITRPRGSG</sequence>
<dbReference type="Proteomes" id="UP000479190">
    <property type="component" value="Unassembled WGS sequence"/>
</dbReference>
<protein>
    <recommendedName>
        <fullName evidence="4">FLYWCH-type domain-containing protein</fullName>
    </recommendedName>
</protein>
<evidence type="ECO:0000256" key="2">
    <source>
        <dbReference type="ARBA" id="ARBA00022771"/>
    </source>
</evidence>
<keyword evidence="1" id="KW-0479">Metal-binding</keyword>
<evidence type="ECO:0000313" key="6">
    <source>
        <dbReference type="Proteomes" id="UP000479190"/>
    </source>
</evidence>
<reference evidence="5 6" key="1">
    <citation type="submission" date="2020-02" db="EMBL/GenBank/DDBJ databases">
        <authorList>
            <person name="Ferguson B K."/>
        </authorList>
    </citation>
    <scope>NUCLEOTIDE SEQUENCE [LARGE SCALE GENOMIC DNA]</scope>
</reference>
<evidence type="ECO:0000256" key="1">
    <source>
        <dbReference type="ARBA" id="ARBA00022723"/>
    </source>
</evidence>
<gene>
    <name evidence="5" type="ORF">TBRA_LOCUS4428</name>
</gene>
<evidence type="ECO:0000313" key="5">
    <source>
        <dbReference type="EMBL" id="CAB0032492.1"/>
    </source>
</evidence>
<evidence type="ECO:0000259" key="4">
    <source>
        <dbReference type="Pfam" id="PF04500"/>
    </source>
</evidence>
<keyword evidence="6" id="KW-1185">Reference proteome</keyword>
<accession>A0A6H5IB86</accession>
<dbReference type="AlphaFoldDB" id="A0A6H5IB86"/>
<keyword evidence="2" id="KW-0863">Zinc-finger</keyword>
<dbReference type="GO" id="GO:0008270">
    <property type="term" value="F:zinc ion binding"/>
    <property type="evidence" value="ECO:0007669"/>
    <property type="project" value="UniProtKB-KW"/>
</dbReference>
<dbReference type="EMBL" id="CADCXV010000679">
    <property type="protein sequence ID" value="CAB0032492.1"/>
    <property type="molecule type" value="Genomic_DNA"/>
</dbReference>